<dbReference type="HAMAP" id="MF_00379">
    <property type="entry name" value="GTPase_MnmE"/>
    <property type="match status" value="1"/>
</dbReference>
<dbReference type="NCBIfam" id="TIGR00450">
    <property type="entry name" value="mnmE_trmE_thdF"/>
    <property type="match status" value="1"/>
</dbReference>
<dbReference type="InterPro" id="IPR031168">
    <property type="entry name" value="G_TrmE"/>
</dbReference>
<dbReference type="PROSITE" id="PS51709">
    <property type="entry name" value="G_TRME"/>
    <property type="match status" value="1"/>
</dbReference>
<comment type="subcellular location">
    <subcellularLocation>
        <location evidence="10">Cytoplasm</location>
    </subcellularLocation>
</comment>
<feature type="binding site" evidence="10">
    <location>
        <begin position="257"/>
        <end position="263"/>
    </location>
    <ligand>
        <name>GTP</name>
        <dbReference type="ChEBI" id="CHEBI:37565"/>
    </ligand>
</feature>
<dbReference type="GO" id="GO:0005525">
    <property type="term" value="F:GTP binding"/>
    <property type="evidence" value="ECO:0007669"/>
    <property type="project" value="UniProtKB-UniRule"/>
</dbReference>
<dbReference type="EMBL" id="AP018449">
    <property type="protein sequence ID" value="BBB90578.1"/>
    <property type="molecule type" value="Genomic_DNA"/>
</dbReference>
<dbReference type="GO" id="GO:0002098">
    <property type="term" value="P:tRNA wobble uridine modification"/>
    <property type="evidence" value="ECO:0007669"/>
    <property type="project" value="TreeGrafter"/>
</dbReference>
<evidence type="ECO:0000256" key="1">
    <source>
        <dbReference type="ARBA" id="ARBA00011043"/>
    </source>
</evidence>
<dbReference type="GO" id="GO:0042802">
    <property type="term" value="F:identical protein binding"/>
    <property type="evidence" value="ECO:0007669"/>
    <property type="project" value="UniProtKB-ARBA"/>
</dbReference>
<comment type="function">
    <text evidence="10">Exhibits a very high intrinsic GTPase hydrolysis rate. Involved in the addition of a carboxymethylaminomethyl (cmnm) group at the wobble position (U34) of certain tRNAs, forming tRNA-cmnm(5)s(2)U34.</text>
</comment>
<comment type="cofactor">
    <cofactor evidence="10">
        <name>K(+)</name>
        <dbReference type="ChEBI" id="CHEBI:29103"/>
    </cofactor>
    <text evidence="10">Binds 1 potassium ion per subunit.</text>
</comment>
<keyword evidence="9 10" id="KW-0342">GTP-binding</keyword>
<dbReference type="SUPFAM" id="SSF52540">
    <property type="entry name" value="P-loop containing nucleoside triphosphate hydrolases"/>
    <property type="match status" value="1"/>
</dbReference>
<evidence type="ECO:0000313" key="13">
    <source>
        <dbReference type="EMBL" id="BBB90578.1"/>
    </source>
</evidence>
<keyword evidence="14" id="KW-1185">Reference proteome</keyword>
<dbReference type="Pfam" id="PF12631">
    <property type="entry name" value="MnmE_helical"/>
    <property type="match status" value="1"/>
</dbReference>
<comment type="caution">
    <text evidence="10">Lacks conserved residue(s) required for the propagation of feature annotation.</text>
</comment>
<feature type="binding site" evidence="10">
    <location>
        <position position="27"/>
    </location>
    <ligand>
        <name>(6S)-5-formyl-5,6,7,8-tetrahydrofolate</name>
        <dbReference type="ChEBI" id="CHEBI:57457"/>
    </ligand>
</feature>
<dbReference type="PRINTS" id="PR00449">
    <property type="entry name" value="RASTRNSFRMNG"/>
</dbReference>
<accession>A0A348AHN0</accession>
<keyword evidence="3 10" id="KW-0819">tRNA processing</keyword>
<evidence type="ECO:0000259" key="12">
    <source>
        <dbReference type="PROSITE" id="PS51709"/>
    </source>
</evidence>
<dbReference type="InterPro" id="IPR027266">
    <property type="entry name" value="TrmE/GcvT-like"/>
</dbReference>
<dbReference type="Pfam" id="PF01926">
    <property type="entry name" value="MMR_HSR1"/>
    <property type="match status" value="1"/>
</dbReference>
<dbReference type="InterPro" id="IPR004520">
    <property type="entry name" value="GTPase_MnmE"/>
</dbReference>
<dbReference type="KEGG" id="mana:MAMMFC1_01232"/>
<feature type="binding site" evidence="10">
    <location>
        <position position="262"/>
    </location>
    <ligand>
        <name>K(+)</name>
        <dbReference type="ChEBI" id="CHEBI:29103"/>
    </ligand>
</feature>
<keyword evidence="7 10" id="KW-0460">Magnesium</keyword>
<dbReference type="PANTHER" id="PTHR42714">
    <property type="entry name" value="TRNA MODIFICATION GTPASE GTPBP3"/>
    <property type="match status" value="1"/>
</dbReference>
<feature type="domain" description="TrmE-type G" evidence="12">
    <location>
        <begin position="228"/>
        <end position="387"/>
    </location>
</feature>
<reference evidence="13 14" key="1">
    <citation type="journal article" date="2018" name="Int. J. Syst. Evol. Microbiol.">
        <title>Methylomusa anaerophila gen. nov., sp. nov., an anaerobic methanol-utilizing bacterium isolated from a microbial fuel cell.</title>
        <authorList>
            <person name="Amano N."/>
            <person name="Yamamuro A."/>
            <person name="Miyahara M."/>
            <person name="Kouzuma A."/>
            <person name="Abe T."/>
            <person name="Watanabe K."/>
        </authorList>
    </citation>
    <scope>NUCLEOTIDE SEQUENCE [LARGE SCALE GENOMIC DNA]</scope>
    <source>
        <strain evidence="13 14">MMFC1</strain>
    </source>
</reference>
<name>A0A348AHN0_9FIRM</name>
<evidence type="ECO:0000256" key="6">
    <source>
        <dbReference type="ARBA" id="ARBA00022801"/>
    </source>
</evidence>
<feature type="binding site" evidence="10">
    <location>
        <position position="93"/>
    </location>
    <ligand>
        <name>(6S)-5-formyl-5,6,7,8-tetrahydrofolate</name>
        <dbReference type="ChEBI" id="CHEBI:57457"/>
    </ligand>
</feature>
<dbReference type="FunFam" id="3.30.1360.120:FF:000003">
    <property type="entry name" value="tRNA modification GTPase MnmE"/>
    <property type="match status" value="1"/>
</dbReference>
<dbReference type="InterPro" id="IPR027368">
    <property type="entry name" value="MnmE_dom2"/>
</dbReference>
<feature type="binding site" evidence="10">
    <location>
        <position position="466"/>
    </location>
    <ligand>
        <name>(6S)-5-formyl-5,6,7,8-tetrahydrofolate</name>
        <dbReference type="ChEBI" id="CHEBI:57457"/>
    </ligand>
</feature>
<dbReference type="NCBIfam" id="TIGR00231">
    <property type="entry name" value="small_GTP"/>
    <property type="match status" value="1"/>
</dbReference>
<proteinExistence type="inferred from homology"/>
<organism evidence="13 14">
    <name type="scientific">Methylomusa anaerophila</name>
    <dbReference type="NCBI Taxonomy" id="1930071"/>
    <lineage>
        <taxon>Bacteria</taxon>
        <taxon>Bacillati</taxon>
        <taxon>Bacillota</taxon>
        <taxon>Negativicutes</taxon>
        <taxon>Selenomonadales</taxon>
        <taxon>Sporomusaceae</taxon>
        <taxon>Methylomusa</taxon>
    </lineage>
</organism>
<keyword evidence="2 10" id="KW-0963">Cytoplasm</keyword>
<dbReference type="AlphaFoldDB" id="A0A348AHN0"/>
<dbReference type="CDD" id="cd14858">
    <property type="entry name" value="TrmE_N"/>
    <property type="match status" value="1"/>
</dbReference>
<sequence>MNGVMTFDDTISAVATAIGEGGIGIVRLSGNRAIDIADQIFRGSTGKKKIADIPSFQAAYGSIADPDSGEAIDEAIVIVMRAPRSYTREDVVEVQCHGGPVPLQRILDITLRLGARLAEPGEYTKRAFLNGRLDLAQAEAVIDVIRSKTDASLKAAVSNLSGRLSDKIRSLRQEILTMIAHLEAAIDFPEDDIEEITAGNVSGSITIVRVELDRLLASAQTGRILREGLATVIIGRPNVGKSSLLNALLREKRAIVTDIPGTTRDIIEEYVNIRGIPLKIVDTAGIRETADIVEKIGVDKAREFVAKADLVLLILDSSAPLTPEDRTVLSLLPGREAIILVNKSDLPPVLDMDEVKSFVGDRPVLKISVLTGAGVDELEQTIADRVYSGQVTSGEAAFVNNVRHMNQIRQAGRHLGDALATIDAGMPLDCIAVDLKAAWEKLGEITGDTVGEDIIDQIFSQFCLGK</sequence>
<dbReference type="Gene3D" id="1.20.120.430">
    <property type="entry name" value="tRNA modification GTPase MnmE domain 2"/>
    <property type="match status" value="1"/>
</dbReference>
<feature type="binding site" evidence="10">
    <location>
        <begin position="282"/>
        <end position="285"/>
    </location>
    <ligand>
        <name>GTP</name>
        <dbReference type="ChEBI" id="CHEBI:37565"/>
    </ligand>
</feature>
<dbReference type="NCBIfam" id="NF003661">
    <property type="entry name" value="PRK05291.1-3"/>
    <property type="match status" value="1"/>
</dbReference>
<dbReference type="Gene3D" id="3.40.50.300">
    <property type="entry name" value="P-loop containing nucleotide triphosphate hydrolases"/>
    <property type="match status" value="1"/>
</dbReference>
<keyword evidence="5 10" id="KW-0547">Nucleotide-binding</keyword>
<dbReference type="InterPro" id="IPR005225">
    <property type="entry name" value="Small_GTP-bd"/>
</dbReference>
<evidence type="ECO:0000256" key="7">
    <source>
        <dbReference type="ARBA" id="ARBA00022842"/>
    </source>
</evidence>
<evidence type="ECO:0000256" key="3">
    <source>
        <dbReference type="ARBA" id="ARBA00022694"/>
    </source>
</evidence>
<keyword evidence="8 10" id="KW-0630">Potassium</keyword>
<dbReference type="Proteomes" id="UP000276437">
    <property type="component" value="Chromosome"/>
</dbReference>
<dbReference type="Pfam" id="PF10396">
    <property type="entry name" value="TrmE_N"/>
    <property type="match status" value="1"/>
</dbReference>
<dbReference type="GO" id="GO:0030488">
    <property type="term" value="P:tRNA methylation"/>
    <property type="evidence" value="ECO:0007669"/>
    <property type="project" value="TreeGrafter"/>
</dbReference>
<dbReference type="FunFam" id="3.40.50.300:FF:000494">
    <property type="entry name" value="tRNA modification GTPase MnmE"/>
    <property type="match status" value="1"/>
</dbReference>
<evidence type="ECO:0000256" key="8">
    <source>
        <dbReference type="ARBA" id="ARBA00022958"/>
    </source>
</evidence>
<feature type="binding site" evidence="10">
    <location>
        <position position="132"/>
    </location>
    <ligand>
        <name>(6S)-5-formyl-5,6,7,8-tetrahydrofolate</name>
        <dbReference type="ChEBI" id="CHEBI:57457"/>
    </ligand>
</feature>
<dbReference type="CDD" id="cd04164">
    <property type="entry name" value="trmE"/>
    <property type="match status" value="1"/>
</dbReference>
<feature type="binding site" evidence="10">
    <location>
        <begin position="238"/>
        <end position="243"/>
    </location>
    <ligand>
        <name>GTP</name>
        <dbReference type="ChEBI" id="CHEBI:37565"/>
    </ligand>
</feature>
<evidence type="ECO:0000256" key="5">
    <source>
        <dbReference type="ARBA" id="ARBA00022741"/>
    </source>
</evidence>
<dbReference type="InterPro" id="IPR025867">
    <property type="entry name" value="MnmE_helical"/>
</dbReference>
<keyword evidence="4 10" id="KW-0479">Metal-binding</keyword>
<evidence type="ECO:0000256" key="2">
    <source>
        <dbReference type="ARBA" id="ARBA00022490"/>
    </source>
</evidence>
<dbReference type="GO" id="GO:0003924">
    <property type="term" value="F:GTPase activity"/>
    <property type="evidence" value="ECO:0007669"/>
    <property type="project" value="UniProtKB-UniRule"/>
</dbReference>
<feature type="binding site" evidence="10">
    <location>
        <position position="263"/>
    </location>
    <ligand>
        <name>Mg(2+)</name>
        <dbReference type="ChEBI" id="CHEBI:18420"/>
    </ligand>
</feature>
<feature type="binding site" evidence="10">
    <location>
        <position position="242"/>
    </location>
    <ligand>
        <name>Mg(2+)</name>
        <dbReference type="ChEBI" id="CHEBI:18420"/>
    </ligand>
</feature>
<evidence type="ECO:0000256" key="4">
    <source>
        <dbReference type="ARBA" id="ARBA00022723"/>
    </source>
</evidence>
<dbReference type="GO" id="GO:0005829">
    <property type="term" value="C:cytosol"/>
    <property type="evidence" value="ECO:0007669"/>
    <property type="project" value="TreeGrafter"/>
</dbReference>
<dbReference type="InterPro" id="IPR006073">
    <property type="entry name" value="GTP-bd"/>
</dbReference>
<feature type="binding site" evidence="10">
    <location>
        <position position="259"/>
    </location>
    <ligand>
        <name>K(+)</name>
        <dbReference type="ChEBI" id="CHEBI:29103"/>
    </ligand>
</feature>
<dbReference type="PANTHER" id="PTHR42714:SF2">
    <property type="entry name" value="TRNA MODIFICATION GTPASE GTPBP3, MITOCHONDRIAL"/>
    <property type="match status" value="1"/>
</dbReference>
<dbReference type="EC" id="3.6.-.-" evidence="10"/>
<evidence type="ECO:0000256" key="11">
    <source>
        <dbReference type="RuleBase" id="RU003313"/>
    </source>
</evidence>
<evidence type="ECO:0000256" key="10">
    <source>
        <dbReference type="HAMAP-Rule" id="MF_00379"/>
    </source>
</evidence>
<evidence type="ECO:0000256" key="9">
    <source>
        <dbReference type="ARBA" id="ARBA00023134"/>
    </source>
</evidence>
<protein>
    <recommendedName>
        <fullName evidence="10">tRNA modification GTPase MnmE</fullName>
        <ecNumber evidence="10">3.6.-.-</ecNumber>
    </recommendedName>
</protein>
<dbReference type="InterPro" id="IPR027417">
    <property type="entry name" value="P-loop_NTPase"/>
</dbReference>
<comment type="similarity">
    <text evidence="1 10 11">Belongs to the TRAFAC class TrmE-Era-EngA-EngB-Septin-like GTPase superfamily. TrmE GTPase family.</text>
</comment>
<feature type="binding site" evidence="10">
    <location>
        <position position="238"/>
    </location>
    <ligand>
        <name>K(+)</name>
        <dbReference type="ChEBI" id="CHEBI:29103"/>
    </ligand>
</feature>
<feature type="binding site" evidence="10">
    <location>
        <position position="257"/>
    </location>
    <ligand>
        <name>K(+)</name>
        <dbReference type="ChEBI" id="CHEBI:29103"/>
    </ligand>
</feature>
<keyword evidence="6 10" id="KW-0378">Hydrolase</keyword>
<gene>
    <name evidence="13" type="primary">mnmE_1</name>
    <name evidence="10" type="synonym">mnmE</name>
    <name evidence="10" type="synonym">trmE</name>
    <name evidence="13" type="ORF">MAMMFC1_01232</name>
</gene>
<dbReference type="Gene3D" id="3.30.1360.120">
    <property type="entry name" value="Probable tRNA modification gtpase trme, domain 1"/>
    <property type="match status" value="1"/>
</dbReference>
<evidence type="ECO:0000313" key="14">
    <source>
        <dbReference type="Proteomes" id="UP000276437"/>
    </source>
</evidence>
<dbReference type="GO" id="GO:0046872">
    <property type="term" value="F:metal ion binding"/>
    <property type="evidence" value="ECO:0007669"/>
    <property type="project" value="UniProtKB-KW"/>
</dbReference>
<dbReference type="InterPro" id="IPR018948">
    <property type="entry name" value="GTP-bd_TrmE_N"/>
</dbReference>
<comment type="subunit">
    <text evidence="10">Homodimer. Heterotetramer of two MnmE and two MnmG subunits.</text>
</comment>